<dbReference type="OrthoDB" id="381190at2759"/>
<proteinExistence type="predicted"/>
<name>A0A8J2P920_9HEXA</name>
<keyword evidence="2" id="KW-1185">Reference proteome</keyword>
<dbReference type="GO" id="GO:0006974">
    <property type="term" value="P:DNA damage response"/>
    <property type="evidence" value="ECO:0007669"/>
    <property type="project" value="InterPro"/>
</dbReference>
<reference evidence="1" key="1">
    <citation type="submission" date="2021-06" db="EMBL/GenBank/DDBJ databases">
        <authorList>
            <person name="Hodson N. C."/>
            <person name="Mongue J. A."/>
            <person name="Jaron S. K."/>
        </authorList>
    </citation>
    <scope>NUCLEOTIDE SEQUENCE</scope>
</reference>
<dbReference type="EMBL" id="CAJVCH010200919">
    <property type="protein sequence ID" value="CAG7730832.1"/>
    <property type="molecule type" value="Genomic_DNA"/>
</dbReference>
<evidence type="ECO:0000313" key="2">
    <source>
        <dbReference type="Proteomes" id="UP000708208"/>
    </source>
</evidence>
<dbReference type="PANTHER" id="PTHR37079:SF4">
    <property type="entry name" value="SERINE_THREONINE-PROTEIN KINASE ATM"/>
    <property type="match status" value="1"/>
</dbReference>
<dbReference type="AlphaFoldDB" id="A0A8J2P920"/>
<protein>
    <submittedName>
        <fullName evidence="1">Uncharacterized protein</fullName>
    </submittedName>
</protein>
<dbReference type="Proteomes" id="UP000708208">
    <property type="component" value="Unassembled WGS sequence"/>
</dbReference>
<dbReference type="PANTHER" id="PTHR37079">
    <property type="entry name" value="SERINE/THREONINE-PROTEIN KINASE ATM"/>
    <property type="match status" value="1"/>
</dbReference>
<evidence type="ECO:0000313" key="1">
    <source>
        <dbReference type="EMBL" id="CAG7730832.1"/>
    </source>
</evidence>
<sequence length="483" mass="54850">MLNALYQQTRNNIFETACDETLFSLVEKARDCGRVELAEKYTLEISNSVNISIQKSMEQAKNYKARGNDDIARQILDKLLSSNTAEKTNLYPALLLLQGEWLFQSVAELNSVICKDYFQLACEICEKSFSNHSSPEEIAKAYITLAEFADTQFQKLREHIQGELFREKAKLLQRSEGDIVKLQGTNDPDARKTLAILCKQFRMDKEEIQHTHNEKDRYQLMALDNYLKGLGLINKYDLFIFRVIALWLEASTGNQRVDVGPSKLDTAMKSKDIPSYKYIPVLHQLSGRLGTNSVATAALLDSILIKCAKEHPHQTLPVLLSQALLHKDKELTTKANPRTSDSSENRVKAARSLIEKLKREKKGNELSTLAVKMEFLWNALISFAYFKPTQKTTEQRHSIPSTQDLLRIEDITVPTLNIPTNQSGIYNDVVCVRKFSSFFHLVGGINAPKRLMCSANNGKMYNMLVKVSHLTSVCIETIKYRVT</sequence>
<accession>A0A8J2P920</accession>
<dbReference type="GO" id="GO:0004674">
    <property type="term" value="F:protein serine/threonine kinase activity"/>
    <property type="evidence" value="ECO:0007669"/>
    <property type="project" value="InterPro"/>
</dbReference>
<dbReference type="InterPro" id="IPR038980">
    <property type="entry name" value="ATM_plant"/>
</dbReference>
<comment type="caution">
    <text evidence="1">The sequence shown here is derived from an EMBL/GenBank/DDBJ whole genome shotgun (WGS) entry which is preliminary data.</text>
</comment>
<organism evidence="1 2">
    <name type="scientific">Allacma fusca</name>
    <dbReference type="NCBI Taxonomy" id="39272"/>
    <lineage>
        <taxon>Eukaryota</taxon>
        <taxon>Metazoa</taxon>
        <taxon>Ecdysozoa</taxon>
        <taxon>Arthropoda</taxon>
        <taxon>Hexapoda</taxon>
        <taxon>Collembola</taxon>
        <taxon>Symphypleona</taxon>
        <taxon>Sminthuridae</taxon>
        <taxon>Allacma</taxon>
    </lineage>
</organism>
<gene>
    <name evidence="1" type="ORF">AFUS01_LOCUS19448</name>
</gene>